<accession>M8BP59</accession>
<sequence length="179" mass="20215">MACPCVHHGCGDARGPVVSKIVFSQPPTSEGFIMATMTENHGIMLSRVGCPVVVINRWWGYPNPFFRMFKLINTNTWSEVTMLRDHALFLGPTFSKAVNVPTGRHGNIERNHIYYSNGLSRSSEAHGDEVFLKISNNDGDLKYNINHRKIIADNYKITSVGYFLEDGFHDSMWLLPPDI</sequence>
<name>M8BP59_AEGTA</name>
<evidence type="ECO:0000313" key="2">
    <source>
        <dbReference type="EnsemblPlants" id="EMT08584"/>
    </source>
</evidence>
<proteinExistence type="predicted"/>
<evidence type="ECO:0000259" key="1">
    <source>
        <dbReference type="Pfam" id="PF03478"/>
    </source>
</evidence>
<organism evidence="2">
    <name type="scientific">Aegilops tauschii</name>
    <name type="common">Tausch's goatgrass</name>
    <name type="synonym">Aegilops squarrosa</name>
    <dbReference type="NCBI Taxonomy" id="37682"/>
    <lineage>
        <taxon>Eukaryota</taxon>
        <taxon>Viridiplantae</taxon>
        <taxon>Streptophyta</taxon>
        <taxon>Embryophyta</taxon>
        <taxon>Tracheophyta</taxon>
        <taxon>Spermatophyta</taxon>
        <taxon>Magnoliopsida</taxon>
        <taxon>Liliopsida</taxon>
        <taxon>Poales</taxon>
        <taxon>Poaceae</taxon>
        <taxon>BOP clade</taxon>
        <taxon>Pooideae</taxon>
        <taxon>Triticodae</taxon>
        <taxon>Triticeae</taxon>
        <taxon>Triticinae</taxon>
        <taxon>Aegilops</taxon>
    </lineage>
</organism>
<dbReference type="InterPro" id="IPR005174">
    <property type="entry name" value="KIB1-4_b-propeller"/>
</dbReference>
<dbReference type="AlphaFoldDB" id="M8BP59"/>
<dbReference type="Pfam" id="PF03478">
    <property type="entry name" value="Beta-prop_KIB1-4"/>
    <property type="match status" value="1"/>
</dbReference>
<dbReference type="EnsemblPlants" id="EMT08584">
    <property type="protein sequence ID" value="EMT08584"/>
    <property type="gene ID" value="F775_20968"/>
</dbReference>
<feature type="domain" description="KIB1-4 beta-propeller" evidence="1">
    <location>
        <begin position="64"/>
        <end position="124"/>
    </location>
</feature>
<reference evidence="2" key="1">
    <citation type="submission" date="2015-06" db="UniProtKB">
        <authorList>
            <consortium name="EnsemblPlants"/>
        </authorList>
    </citation>
    <scope>IDENTIFICATION</scope>
</reference>
<protein>
    <recommendedName>
        <fullName evidence="1">KIB1-4 beta-propeller domain-containing protein</fullName>
    </recommendedName>
</protein>